<proteinExistence type="predicted"/>
<organism evidence="1 2">
    <name type="scientific">Cephalotus follicularis</name>
    <name type="common">Albany pitcher plant</name>
    <dbReference type="NCBI Taxonomy" id="3775"/>
    <lineage>
        <taxon>Eukaryota</taxon>
        <taxon>Viridiplantae</taxon>
        <taxon>Streptophyta</taxon>
        <taxon>Embryophyta</taxon>
        <taxon>Tracheophyta</taxon>
        <taxon>Spermatophyta</taxon>
        <taxon>Magnoliopsida</taxon>
        <taxon>eudicotyledons</taxon>
        <taxon>Gunneridae</taxon>
        <taxon>Pentapetalae</taxon>
        <taxon>rosids</taxon>
        <taxon>fabids</taxon>
        <taxon>Oxalidales</taxon>
        <taxon>Cephalotaceae</taxon>
        <taxon>Cephalotus</taxon>
    </lineage>
</organism>
<comment type="caution">
    <text evidence="1">The sequence shown here is derived from an EMBL/GenBank/DDBJ whole genome shotgun (WGS) entry which is preliminary data.</text>
</comment>
<gene>
    <name evidence="1" type="ORF">CFOL_v3_36299</name>
</gene>
<dbReference type="Proteomes" id="UP000187406">
    <property type="component" value="Unassembled WGS sequence"/>
</dbReference>
<accession>A0A1Q3DKD2</accession>
<keyword evidence="2" id="KW-1185">Reference proteome</keyword>
<dbReference type="InParanoid" id="A0A1Q3DKD2"/>
<sequence length="117" mass="13198">MRPKLDFSLPWPNFSQLKIQETLPSSCRAGPSSPKLSRILENSPFYKVMNITMEETASLSFRGSLGDSPSSTLPLKLLQDFLRKNKYKGCNLHPPTQVNSEASLDFPLQSCLIYWCS</sequence>
<protein>
    <submittedName>
        <fullName evidence="1">Uncharacterized protein</fullName>
    </submittedName>
</protein>
<evidence type="ECO:0000313" key="2">
    <source>
        <dbReference type="Proteomes" id="UP000187406"/>
    </source>
</evidence>
<dbReference type="AlphaFoldDB" id="A0A1Q3DKD2"/>
<dbReference type="EMBL" id="BDDD01012257">
    <property type="protein sequence ID" value="GAV92921.1"/>
    <property type="molecule type" value="Genomic_DNA"/>
</dbReference>
<reference evidence="2" key="1">
    <citation type="submission" date="2016-04" db="EMBL/GenBank/DDBJ databases">
        <title>Cephalotus genome sequencing.</title>
        <authorList>
            <person name="Fukushima K."/>
            <person name="Hasebe M."/>
            <person name="Fang X."/>
        </authorList>
    </citation>
    <scope>NUCLEOTIDE SEQUENCE [LARGE SCALE GENOMIC DNA]</scope>
    <source>
        <strain evidence="2">cv. St1</strain>
    </source>
</reference>
<evidence type="ECO:0000313" key="1">
    <source>
        <dbReference type="EMBL" id="GAV92921.1"/>
    </source>
</evidence>
<name>A0A1Q3DKD2_CEPFO</name>